<protein>
    <recommendedName>
        <fullName evidence="3">CARD domain-containing protein</fullName>
    </recommendedName>
</protein>
<organism evidence="4 5">
    <name type="scientific">Exaiptasia diaphana</name>
    <name type="common">Tropical sea anemone</name>
    <name type="synonym">Aiptasia pulchella</name>
    <dbReference type="NCBI Taxonomy" id="2652724"/>
    <lineage>
        <taxon>Eukaryota</taxon>
        <taxon>Metazoa</taxon>
        <taxon>Cnidaria</taxon>
        <taxon>Anthozoa</taxon>
        <taxon>Hexacorallia</taxon>
        <taxon>Actiniaria</taxon>
        <taxon>Aiptasiidae</taxon>
        <taxon>Exaiptasia</taxon>
    </lineage>
</organism>
<dbReference type="GO" id="GO:0042981">
    <property type="term" value="P:regulation of apoptotic process"/>
    <property type="evidence" value="ECO:0007669"/>
    <property type="project" value="InterPro"/>
</dbReference>
<dbReference type="InterPro" id="IPR037939">
    <property type="entry name" value="CRADD"/>
</dbReference>
<sequence length="749" mass="86800">MDDEEDYRVVLEKSRFEIVQRLQLDRSSLFDYLRSKGVFDASDCEIVLSEKTREQKASKFLDILQTKGKDGLTYFLDILQLLNPGLYQCITGMKANPCRIWENMRDRFAIGNCSQVPDVELLSGQLKRTIDDLQDLALRNQQLLKENHNLGMKLDQASTDLDLKHRRVEVLEKQKHHSERGVLEAHSNANRLSECVTQQLRVLQQGLFERNTYIIALQMKLLATEEEIKESRKTQDELRANNEMLSAKWHELSRNYDHERRESMKLSAKLKSQKGNLKKEFKQINQKMIDERNESLYKLEDLKDWTEALKARYDLVEQEYQQLQQNFVSAATENSKLKEEIEELRLQFSLSKIRVSDLKGWNADLEDTVKQYRDQRDYFSEARNTALTERDEIHKELEVTISRCKEKLTEREAMITKLTEHGKQFEEKYELACTEIKKLQQRNTTAEQQLEDLRLKRVKANSCGTQTDIIDTGQCEENSEASSPDLNTDAIEHIKGYPWKHRRDVNEIMHSVRKRVTGQHHKAMSLDRSLDMLNVDGSLSQEAKKCLSLQGGNLLFKTPPTYSLLRVMFGLSVGGHLGSLADLSADQEEEEKQEGTYTDTTDSVSPDDAFDKFIDLEYDDVDQNSNQGQFISSENTAEEPKLRRTFTKSFSSPNIKVKTADELRIPRDKSQGNEEEDFHWVTEHELDRAQFAVNGKVSGKKIKSRSPAFRQRAWAIKKKGQRSTSEPAILFPCHQNEHVEISSQETTDR</sequence>
<feature type="coiled-coil region" evidence="1">
    <location>
        <begin position="422"/>
        <end position="456"/>
    </location>
</feature>
<dbReference type="EnsemblMetazoa" id="XM_021043750.2">
    <property type="protein sequence ID" value="XP_020899409.1"/>
    <property type="gene ID" value="LOC110238103"/>
</dbReference>
<dbReference type="OMA" id="EMVERTH"/>
<reference evidence="4" key="1">
    <citation type="submission" date="2022-11" db="UniProtKB">
        <authorList>
            <consortium name="EnsemblMetazoa"/>
        </authorList>
    </citation>
    <scope>IDENTIFICATION</scope>
</reference>
<dbReference type="PANTHER" id="PTHR15034">
    <property type="entry name" value="DEATH DOMAIN-CONTAINING PROTEIN CRADD"/>
    <property type="match status" value="1"/>
</dbReference>
<feature type="coiled-coil region" evidence="1">
    <location>
        <begin position="126"/>
        <end position="174"/>
    </location>
</feature>
<dbReference type="KEGG" id="epa:110238103"/>
<name>A0A913X5V4_EXADI</name>
<keyword evidence="1" id="KW-0175">Coiled coil</keyword>
<dbReference type="Gene3D" id="1.10.533.10">
    <property type="entry name" value="Death Domain, Fas"/>
    <property type="match status" value="1"/>
</dbReference>
<dbReference type="Pfam" id="PF00619">
    <property type="entry name" value="CARD"/>
    <property type="match status" value="1"/>
</dbReference>
<dbReference type="Proteomes" id="UP000887567">
    <property type="component" value="Unplaced"/>
</dbReference>
<evidence type="ECO:0000313" key="5">
    <source>
        <dbReference type="Proteomes" id="UP000887567"/>
    </source>
</evidence>
<feature type="region of interest" description="Disordered" evidence="2">
    <location>
        <begin position="584"/>
        <end position="604"/>
    </location>
</feature>
<dbReference type="SUPFAM" id="SSF47986">
    <property type="entry name" value="DEATH domain"/>
    <property type="match status" value="1"/>
</dbReference>
<dbReference type="GO" id="GO:0070513">
    <property type="term" value="F:death domain binding"/>
    <property type="evidence" value="ECO:0007669"/>
    <property type="project" value="InterPro"/>
</dbReference>
<feature type="coiled-coil region" evidence="1">
    <location>
        <begin position="214"/>
        <end position="354"/>
    </location>
</feature>
<evidence type="ECO:0000259" key="3">
    <source>
        <dbReference type="PROSITE" id="PS50209"/>
    </source>
</evidence>
<accession>A0A913X5V4</accession>
<dbReference type="OrthoDB" id="8868836at2759"/>
<evidence type="ECO:0000256" key="1">
    <source>
        <dbReference type="SAM" id="Coils"/>
    </source>
</evidence>
<dbReference type="PANTHER" id="PTHR15034:SF5">
    <property type="entry name" value="DEATH DOMAIN-CONTAINING PROTEIN CRADD"/>
    <property type="match status" value="1"/>
</dbReference>
<dbReference type="InterPro" id="IPR011029">
    <property type="entry name" value="DEATH-like_dom_sf"/>
</dbReference>
<dbReference type="GeneID" id="110238103"/>
<proteinExistence type="predicted"/>
<dbReference type="AlphaFoldDB" id="A0A913X5V4"/>
<dbReference type="InterPro" id="IPR001315">
    <property type="entry name" value="CARD"/>
</dbReference>
<feature type="domain" description="CARD" evidence="3">
    <location>
        <begin position="3"/>
        <end position="94"/>
    </location>
</feature>
<feature type="compositionally biased region" description="Polar residues" evidence="2">
    <location>
        <begin position="595"/>
        <end position="604"/>
    </location>
</feature>
<dbReference type="RefSeq" id="XP_020899409.1">
    <property type="nucleotide sequence ID" value="XM_021043750.2"/>
</dbReference>
<dbReference type="GO" id="GO:0002020">
    <property type="term" value="F:protease binding"/>
    <property type="evidence" value="ECO:0007669"/>
    <property type="project" value="InterPro"/>
</dbReference>
<keyword evidence="5" id="KW-1185">Reference proteome</keyword>
<dbReference type="CDD" id="cd01671">
    <property type="entry name" value="CARD"/>
    <property type="match status" value="1"/>
</dbReference>
<evidence type="ECO:0000256" key="2">
    <source>
        <dbReference type="SAM" id="MobiDB-lite"/>
    </source>
</evidence>
<dbReference type="PROSITE" id="PS50209">
    <property type="entry name" value="CARD"/>
    <property type="match status" value="1"/>
</dbReference>
<evidence type="ECO:0000313" key="4">
    <source>
        <dbReference type="EnsemblMetazoa" id="XP_020899409.1"/>
    </source>
</evidence>